<dbReference type="InParanoid" id="D2VXR3"/>
<dbReference type="PANTHER" id="PTHR10579">
    <property type="entry name" value="CALCIUM-ACTIVATED CHLORIDE CHANNEL REGULATOR"/>
    <property type="match status" value="1"/>
</dbReference>
<dbReference type="AlphaFoldDB" id="D2VXR3"/>
<dbReference type="InterPro" id="IPR002035">
    <property type="entry name" value="VWF_A"/>
</dbReference>
<sequence>MNFEKKMSHQEEQTTSSGVVFRIEKQKMVQVESPLDSSIMNIISMQLRMEGQNVEELSSKRGKLLVIALDRSGSMSGSAISEAKLALESLLTNIDGHNERVLFIPYDTSAELIDMSRMSLTEKLNQVQRVHAGGGTDFACVFDAIRLFTGALDGQIAIVFFTDGQDGYNGNRETAIDMMKKRLTTESESFEFHTIGFSSGHDARLLTDMTRLGSAQGTFQYAESASSISTCVNCLTELVKGSSLTCNLIVKDKEGIEILKERINLENDDGLITFQSFINIELAPESQIYLEFENTTVPVSLEAFERSEPSSIEKLSLQIKSIERFLIEAAGTISSETTSLEEIHTKGKTIEEKLESISSDIRKNRDRSVRRALFQLIEPIFDSLANFNKVLAESMVGTLSNEKIANLNSLAYRSITKRSLQKKLDQRAQNNVELFEKAEEIIKNSVDTMNFEEIKGKYSKQADEIGPCFYTCCNWIDLLQDKDCLCLGLQVNRPQTAIADSSKVQISSVSTSLMSAESFLDSVTFSIGSAYNVESSHGGFKDVRVNEQHNPNEAKIISGASRESINAVLPLFISEEHWKVSRQKMKPILGFIATLDIMGYAFEQFKTIPFLVLNKLLQESSESELTEFQSMRLNLVMDTCLQIVKECSSEHMQEKMSETLLKLLTDYNTKPETRTVDVIPNNEVFLAQLICAQKLGYVDVNSVDMGLFFKNIAEEELRRKGGFSLNLDEVTVDLWFSLLGIDTNKMITEFVEIKKEKYREMINNSSSQETHYGETIRSMLGISNTPVVSTESSGTTSTETVKETVNENQDIEDYILNLTELTPKAEELYTKLSEVFQKRIQKYLVKINNWMGQQNEIVLDIDNSAKICLLIQTINHQKNANRREAIQRNEYISPFSSTQEERTNYLRKIVLEHVQNKRNGLYANFISEMNSCSVARVASLFASTSDIYEAAGMIFGRKRGQGDAMAFSRALYSPNIPLFKEKVKMLLEGEFQGITLFTDSVTNHTWVPARHHIFRLWFNHENDMTTQEWVDLSGRPEAYFLSIHHFHKVLNKNDNVHL</sequence>
<dbReference type="Gene3D" id="3.40.50.410">
    <property type="entry name" value="von Willebrand factor, type A domain"/>
    <property type="match status" value="1"/>
</dbReference>
<dbReference type="SUPFAM" id="SSF53300">
    <property type="entry name" value="vWA-like"/>
    <property type="match status" value="1"/>
</dbReference>
<dbReference type="RefSeq" id="XP_002671125.1">
    <property type="nucleotide sequence ID" value="XM_002671079.1"/>
</dbReference>
<feature type="domain" description="VWFA" evidence="1">
    <location>
        <begin position="64"/>
        <end position="239"/>
    </location>
</feature>
<dbReference type="Pfam" id="PF00092">
    <property type="entry name" value="VWA"/>
    <property type="match status" value="1"/>
</dbReference>
<keyword evidence="3" id="KW-1185">Reference proteome</keyword>
<dbReference type="SMART" id="SM00327">
    <property type="entry name" value="VWA"/>
    <property type="match status" value="1"/>
</dbReference>
<dbReference type="VEuPathDB" id="AmoebaDB:NAEGRDRAFT_59525"/>
<dbReference type="Proteomes" id="UP000006671">
    <property type="component" value="Unassembled WGS sequence"/>
</dbReference>
<accession>D2VXR3</accession>
<dbReference type="KEGG" id="ngr:NAEGRDRAFT_59525"/>
<dbReference type="InterPro" id="IPR036465">
    <property type="entry name" value="vWFA_dom_sf"/>
</dbReference>
<organism evidence="3">
    <name type="scientific">Naegleria gruberi</name>
    <name type="common">Amoeba</name>
    <dbReference type="NCBI Taxonomy" id="5762"/>
    <lineage>
        <taxon>Eukaryota</taxon>
        <taxon>Discoba</taxon>
        <taxon>Heterolobosea</taxon>
        <taxon>Tetramitia</taxon>
        <taxon>Eutetramitia</taxon>
        <taxon>Vahlkampfiidae</taxon>
        <taxon>Naegleria</taxon>
    </lineage>
</organism>
<dbReference type="InterPro" id="IPR051266">
    <property type="entry name" value="CLCR"/>
</dbReference>
<evidence type="ECO:0000313" key="3">
    <source>
        <dbReference type="Proteomes" id="UP000006671"/>
    </source>
</evidence>
<evidence type="ECO:0000313" key="2">
    <source>
        <dbReference type="EMBL" id="EFC38381.1"/>
    </source>
</evidence>
<gene>
    <name evidence="2" type="ORF">NAEGRDRAFT_59525</name>
</gene>
<evidence type="ECO:0000259" key="1">
    <source>
        <dbReference type="PROSITE" id="PS50234"/>
    </source>
</evidence>
<proteinExistence type="predicted"/>
<dbReference type="CDD" id="cd00198">
    <property type="entry name" value="vWFA"/>
    <property type="match status" value="1"/>
</dbReference>
<dbReference type="eggNOG" id="ENOG502RRKH">
    <property type="taxonomic scope" value="Eukaryota"/>
</dbReference>
<dbReference type="PANTHER" id="PTHR10579:SF43">
    <property type="entry name" value="ZINC FINGER (C3HC4-TYPE RING FINGER) FAMILY PROTEIN"/>
    <property type="match status" value="1"/>
</dbReference>
<protein>
    <submittedName>
        <fullName evidence="2">Predicted protein</fullName>
    </submittedName>
</protein>
<dbReference type="OrthoDB" id="10006997at2759"/>
<name>D2VXR3_NAEGR</name>
<dbReference type="OMA" id="QGTFQYA"/>
<dbReference type="GeneID" id="8863542"/>
<dbReference type="PROSITE" id="PS50234">
    <property type="entry name" value="VWFA"/>
    <property type="match status" value="1"/>
</dbReference>
<dbReference type="EMBL" id="GG738908">
    <property type="protein sequence ID" value="EFC38381.1"/>
    <property type="molecule type" value="Genomic_DNA"/>
</dbReference>
<reference evidence="2 3" key="1">
    <citation type="journal article" date="2010" name="Cell">
        <title>The genome of Naegleria gruberi illuminates early eukaryotic versatility.</title>
        <authorList>
            <person name="Fritz-Laylin L.K."/>
            <person name="Prochnik S.E."/>
            <person name="Ginger M.L."/>
            <person name="Dacks J.B."/>
            <person name="Carpenter M.L."/>
            <person name="Field M.C."/>
            <person name="Kuo A."/>
            <person name="Paredez A."/>
            <person name="Chapman J."/>
            <person name="Pham J."/>
            <person name="Shu S."/>
            <person name="Neupane R."/>
            <person name="Cipriano M."/>
            <person name="Mancuso J."/>
            <person name="Tu H."/>
            <person name="Salamov A."/>
            <person name="Lindquist E."/>
            <person name="Shapiro H."/>
            <person name="Lucas S."/>
            <person name="Grigoriev I.V."/>
            <person name="Cande W.Z."/>
            <person name="Fulton C."/>
            <person name="Rokhsar D.S."/>
            <person name="Dawson S.C."/>
        </authorList>
    </citation>
    <scope>NUCLEOTIDE SEQUENCE [LARGE SCALE GENOMIC DNA]</scope>
    <source>
        <strain evidence="2 3">NEG-M</strain>
    </source>
</reference>